<sequence length="82" mass="9237">MDILQIALILLIMLLGVFLSILGFQVFLILKDLRKSLDKLDMVLSDVEKPACRQVGPAQAVAQITQKITSAKNARRLFKRKE</sequence>
<organism evidence="2 3">
    <name type="scientific">Candidatus Daviesbacteria bacterium GW2011_GWB1_41_5</name>
    <dbReference type="NCBI Taxonomy" id="1618429"/>
    <lineage>
        <taxon>Bacteria</taxon>
        <taxon>Candidatus Daviesiibacteriota</taxon>
    </lineage>
</organism>
<dbReference type="AlphaFoldDB" id="A0A0G0WQ49"/>
<proteinExistence type="predicted"/>
<feature type="transmembrane region" description="Helical" evidence="1">
    <location>
        <begin position="6"/>
        <end position="30"/>
    </location>
</feature>
<evidence type="ECO:0000313" key="2">
    <source>
        <dbReference type="EMBL" id="KKS14207.1"/>
    </source>
</evidence>
<keyword evidence="1" id="KW-1133">Transmembrane helix</keyword>
<keyword evidence="1" id="KW-0472">Membrane</keyword>
<accession>A0A0G0WQ49</accession>
<name>A0A0G0WQ49_9BACT</name>
<reference evidence="2 3" key="1">
    <citation type="journal article" date="2015" name="Nature">
        <title>rRNA introns, odd ribosomes, and small enigmatic genomes across a large radiation of phyla.</title>
        <authorList>
            <person name="Brown C.T."/>
            <person name="Hug L.A."/>
            <person name="Thomas B.C."/>
            <person name="Sharon I."/>
            <person name="Castelle C.J."/>
            <person name="Singh A."/>
            <person name="Wilkins M.J."/>
            <person name="Williams K.H."/>
            <person name="Banfield J.F."/>
        </authorList>
    </citation>
    <scope>NUCLEOTIDE SEQUENCE [LARGE SCALE GENOMIC DNA]</scope>
</reference>
<comment type="caution">
    <text evidence="2">The sequence shown here is derived from an EMBL/GenBank/DDBJ whole genome shotgun (WGS) entry which is preliminary data.</text>
</comment>
<protein>
    <submittedName>
        <fullName evidence="2">Uncharacterized protein</fullName>
    </submittedName>
</protein>
<evidence type="ECO:0000256" key="1">
    <source>
        <dbReference type="SAM" id="Phobius"/>
    </source>
</evidence>
<dbReference type="EMBL" id="LCBN01000005">
    <property type="protein sequence ID" value="KKS14207.1"/>
    <property type="molecule type" value="Genomic_DNA"/>
</dbReference>
<keyword evidence="1" id="KW-0812">Transmembrane</keyword>
<gene>
    <name evidence="2" type="ORF">UU67_C0005G0012</name>
</gene>
<evidence type="ECO:0000313" key="3">
    <source>
        <dbReference type="Proteomes" id="UP000034753"/>
    </source>
</evidence>
<dbReference type="Proteomes" id="UP000034753">
    <property type="component" value="Unassembled WGS sequence"/>
</dbReference>